<dbReference type="STRING" id="65393.PCC7424_1144"/>
<evidence type="ECO:0000256" key="1">
    <source>
        <dbReference type="SAM" id="MobiDB-lite"/>
    </source>
</evidence>
<accession>B7K727</accession>
<dbReference type="Proteomes" id="UP000002384">
    <property type="component" value="Chromosome"/>
</dbReference>
<name>B7K727_GLOC7</name>
<protein>
    <submittedName>
        <fullName evidence="2">Uncharacterized protein</fullName>
    </submittedName>
</protein>
<dbReference type="EMBL" id="CP001291">
    <property type="protein sequence ID" value="ACK69595.1"/>
    <property type="molecule type" value="Genomic_DNA"/>
</dbReference>
<feature type="region of interest" description="Disordered" evidence="1">
    <location>
        <begin position="28"/>
        <end position="51"/>
    </location>
</feature>
<evidence type="ECO:0000313" key="3">
    <source>
        <dbReference type="Proteomes" id="UP000002384"/>
    </source>
</evidence>
<reference evidence="3" key="1">
    <citation type="journal article" date="2011" name="MBio">
        <title>Novel metabolic attributes of the genus Cyanothece, comprising a group of unicellular nitrogen-fixing Cyanobacteria.</title>
        <authorList>
            <person name="Bandyopadhyay A."/>
            <person name="Elvitigala T."/>
            <person name="Welsh E."/>
            <person name="Stockel J."/>
            <person name="Liberton M."/>
            <person name="Min H."/>
            <person name="Sherman L.A."/>
            <person name="Pakrasi H.B."/>
        </authorList>
    </citation>
    <scope>NUCLEOTIDE SEQUENCE [LARGE SCALE GENOMIC DNA]</scope>
    <source>
        <strain evidence="3">PCC 7424</strain>
    </source>
</reference>
<gene>
    <name evidence="2" type="ordered locus">PCC7424_1144</name>
</gene>
<dbReference type="HOGENOM" id="CLU_1568137_0_0_3"/>
<keyword evidence="3" id="KW-1185">Reference proteome</keyword>
<sequence>MDIMINTFSFNWIDNLFSFSNLTETSTKELTDSPTKGDVNHNQNTIKPNHAPLKSKTRVEPLTVGVFFHHRDVNVVLDDLKQAGFPLNTLTLMARNSERYHWRSGLTIFSHFEQEIFSFSQECEQFFQGFFRRGKYILVVQGTEEMRNFASQVLSRRRNHSKVWNVVQNH</sequence>
<dbReference type="KEGG" id="cyc:PCC7424_1144"/>
<dbReference type="AlphaFoldDB" id="B7K727"/>
<evidence type="ECO:0000313" key="2">
    <source>
        <dbReference type="EMBL" id="ACK69595.1"/>
    </source>
</evidence>
<dbReference type="eggNOG" id="ENOG5032168">
    <property type="taxonomic scope" value="Bacteria"/>
</dbReference>
<proteinExistence type="predicted"/>
<organism evidence="2 3">
    <name type="scientific">Gloeothece citriformis (strain PCC 7424)</name>
    <name type="common">Cyanothece sp. (strain PCC 7424)</name>
    <dbReference type="NCBI Taxonomy" id="65393"/>
    <lineage>
        <taxon>Bacteria</taxon>
        <taxon>Bacillati</taxon>
        <taxon>Cyanobacteriota</taxon>
        <taxon>Cyanophyceae</taxon>
        <taxon>Oscillatoriophycideae</taxon>
        <taxon>Chroococcales</taxon>
        <taxon>Aphanothecaceae</taxon>
        <taxon>Gloeothece</taxon>
        <taxon>Gloeothece citriformis</taxon>
    </lineage>
</organism>